<feature type="binding site" evidence="6">
    <location>
        <begin position="12"/>
        <end position="14"/>
    </location>
    <ligand>
        <name>ATP</name>
        <dbReference type="ChEBI" id="CHEBI:30616"/>
    </ligand>
</feature>
<organism evidence="7 8">
    <name type="scientific">Candidatus Woykebacteria bacterium RBG_16_43_9</name>
    <dbReference type="NCBI Taxonomy" id="1802596"/>
    <lineage>
        <taxon>Bacteria</taxon>
        <taxon>Candidatus Woykeibacteriota</taxon>
    </lineage>
</organism>
<comment type="similarity">
    <text evidence="5 6">Belongs to the FtsA/MreB family.</text>
</comment>
<comment type="subcellular location">
    <subcellularLocation>
        <location evidence="6">Cytoplasm</location>
    </subcellularLocation>
    <text evidence="6">Membrane-associated.</text>
</comment>
<protein>
    <recommendedName>
        <fullName evidence="6">Cell shape-determining protein MreB</fullName>
    </recommendedName>
</protein>
<dbReference type="GO" id="GO:0000902">
    <property type="term" value="P:cell morphogenesis"/>
    <property type="evidence" value="ECO:0007669"/>
    <property type="project" value="InterPro"/>
</dbReference>
<dbReference type="GO" id="GO:0008360">
    <property type="term" value="P:regulation of cell shape"/>
    <property type="evidence" value="ECO:0007669"/>
    <property type="project" value="UniProtKB-UniRule"/>
</dbReference>
<feature type="binding site" evidence="6">
    <location>
        <begin position="156"/>
        <end position="158"/>
    </location>
    <ligand>
        <name>ATP</name>
        <dbReference type="ChEBI" id="CHEBI:30616"/>
    </ligand>
</feature>
<evidence type="ECO:0000256" key="5">
    <source>
        <dbReference type="ARBA" id="ARBA00023458"/>
    </source>
</evidence>
<dbReference type="NCBIfam" id="TIGR00904">
    <property type="entry name" value="mreB"/>
    <property type="match status" value="1"/>
</dbReference>
<name>A0A1G1WD05_9BACT</name>
<reference evidence="7 8" key="1">
    <citation type="journal article" date="2016" name="Nat. Commun.">
        <title>Thousands of microbial genomes shed light on interconnected biogeochemical processes in an aquifer system.</title>
        <authorList>
            <person name="Anantharaman K."/>
            <person name="Brown C.T."/>
            <person name="Hug L.A."/>
            <person name="Sharon I."/>
            <person name="Castelle C.J."/>
            <person name="Probst A.J."/>
            <person name="Thomas B.C."/>
            <person name="Singh A."/>
            <person name="Wilkins M.J."/>
            <person name="Karaoz U."/>
            <person name="Brodie E.L."/>
            <person name="Williams K.H."/>
            <person name="Hubbard S.S."/>
            <person name="Banfield J.F."/>
        </authorList>
    </citation>
    <scope>NUCLEOTIDE SEQUENCE [LARGE SCALE GENOMIC DNA]</scope>
</reference>
<dbReference type="STRING" id="1802596.A2Z11_00755"/>
<accession>A0A1G1WD05</accession>
<dbReference type="GO" id="GO:0005524">
    <property type="term" value="F:ATP binding"/>
    <property type="evidence" value="ECO:0007669"/>
    <property type="project" value="UniProtKB-KW"/>
</dbReference>
<comment type="function">
    <text evidence="6">Forms membrane-associated dynamic filaments that are essential for cell shape determination. Acts by regulating cell wall synthesis and cell elongation, and thus cell shape. A feedback loop between cell geometry and MreB localization may maintain elongated cell shape by targeting cell wall growth to regions of negative cell wall curvature.</text>
</comment>
<dbReference type="Gene3D" id="3.30.420.40">
    <property type="match status" value="3"/>
</dbReference>
<dbReference type="GO" id="GO:0005737">
    <property type="term" value="C:cytoplasm"/>
    <property type="evidence" value="ECO:0007669"/>
    <property type="project" value="UniProtKB-SubCell"/>
</dbReference>
<proteinExistence type="inferred from homology"/>
<evidence type="ECO:0000256" key="6">
    <source>
        <dbReference type="HAMAP-Rule" id="MF_02207"/>
    </source>
</evidence>
<dbReference type="AlphaFoldDB" id="A0A1G1WD05"/>
<evidence type="ECO:0000256" key="3">
    <source>
        <dbReference type="ARBA" id="ARBA00022840"/>
    </source>
</evidence>
<comment type="subunit">
    <text evidence="6">Forms polymers.</text>
</comment>
<evidence type="ECO:0000256" key="4">
    <source>
        <dbReference type="ARBA" id="ARBA00022960"/>
    </source>
</evidence>
<dbReference type="PRINTS" id="PR01652">
    <property type="entry name" value="SHAPEPROTEIN"/>
</dbReference>
<dbReference type="SUPFAM" id="SSF53067">
    <property type="entry name" value="Actin-like ATPase domain"/>
    <property type="match status" value="2"/>
</dbReference>
<dbReference type="PANTHER" id="PTHR42749">
    <property type="entry name" value="CELL SHAPE-DETERMINING PROTEIN MREB"/>
    <property type="match status" value="1"/>
</dbReference>
<gene>
    <name evidence="6" type="primary">mreB</name>
    <name evidence="7" type="ORF">A2Z11_00755</name>
</gene>
<dbReference type="Pfam" id="PF06723">
    <property type="entry name" value="MreB_Mbl"/>
    <property type="match status" value="1"/>
</dbReference>
<keyword evidence="4 6" id="KW-0133">Cell shape</keyword>
<dbReference type="EMBL" id="MHCS01000047">
    <property type="protein sequence ID" value="OGY25370.1"/>
    <property type="molecule type" value="Genomic_DNA"/>
</dbReference>
<dbReference type="HAMAP" id="MF_02207">
    <property type="entry name" value="MreB"/>
    <property type="match status" value="1"/>
</dbReference>
<evidence type="ECO:0000313" key="7">
    <source>
        <dbReference type="EMBL" id="OGY25370.1"/>
    </source>
</evidence>
<evidence type="ECO:0000313" key="8">
    <source>
        <dbReference type="Proteomes" id="UP000176389"/>
    </source>
</evidence>
<keyword evidence="2 6" id="KW-0547">Nucleotide-binding</keyword>
<keyword evidence="1 6" id="KW-0963">Cytoplasm</keyword>
<sequence>MFSKKIAIDLGTANSLVYLESEGVVLNEPTVVAVSSEDGEILAVGNAAKEMLGRTPEGIEASRPLREGVIADYIVTEAMLRFFLDKVAGSTRFFKPDVMVCVPAGVTSVERRAVLDATLSAGAKTAYLIEEPLAAAIGAKIPISIPSGNMIIDIGGGSTEAAVISLGGVVVHRSARIAGNRVDEAITVYVRRKFNLIIGERTAEEVKLALASATQENKESSTEVRGRDSITGLPKLVELKSSELTEAIQPVLNEILEAIKQVLEETPPELASDIIDKGIVMSGGTSLLKNLDKYFTQVLGVPCHVAEDPLLCVVYGTGIALENMDLYKRSITRR</sequence>
<dbReference type="CDD" id="cd10225">
    <property type="entry name" value="ASKHA_NBD_MreB-like"/>
    <property type="match status" value="1"/>
</dbReference>
<dbReference type="InterPro" id="IPR043129">
    <property type="entry name" value="ATPase_NBD"/>
</dbReference>
<dbReference type="InterPro" id="IPR004753">
    <property type="entry name" value="MreB"/>
</dbReference>
<dbReference type="NCBIfam" id="NF010539">
    <property type="entry name" value="PRK13927.1"/>
    <property type="match status" value="1"/>
</dbReference>
<comment type="caution">
    <text evidence="7">The sequence shown here is derived from an EMBL/GenBank/DDBJ whole genome shotgun (WGS) entry which is preliminary data.</text>
</comment>
<dbReference type="Proteomes" id="UP000176389">
    <property type="component" value="Unassembled WGS sequence"/>
</dbReference>
<dbReference type="InterPro" id="IPR056546">
    <property type="entry name" value="MreB_MamK-like"/>
</dbReference>
<evidence type="ECO:0000256" key="2">
    <source>
        <dbReference type="ARBA" id="ARBA00022741"/>
    </source>
</evidence>
<dbReference type="PANTHER" id="PTHR42749:SF1">
    <property type="entry name" value="CELL SHAPE-DETERMINING PROTEIN MREB"/>
    <property type="match status" value="1"/>
</dbReference>
<comment type="caution">
    <text evidence="6">Lacks conserved residue(s) required for the propagation of feature annotation.</text>
</comment>
<keyword evidence="3 6" id="KW-0067">ATP-binding</keyword>
<evidence type="ECO:0000256" key="1">
    <source>
        <dbReference type="ARBA" id="ARBA00022490"/>
    </source>
</evidence>
<feature type="binding site" evidence="6">
    <location>
        <begin position="204"/>
        <end position="207"/>
    </location>
    <ligand>
        <name>ATP</name>
        <dbReference type="ChEBI" id="CHEBI:30616"/>
    </ligand>
</feature>